<sequence length="290" mass="32378">MAYGEDDEEQMMEAGHKDAMENGDISILNSLVGHESPRSLLLWGKLGTSKVHILIDNGITHNFVQPEVVERMNLPVMNKTPFKVPTTLPRHRGDTGCVSQPDWPAVIVINHYQAPQITAGQSGCDTQPDVPTLTCAPGALVRKTLIKKGKWRNGSYPFCVDYRALNEVIVKDKFPIPTADEMFDEAVTLEYLRHIISGRGAEMDRNKVAVVVGWPVPTSQPQVRGFLGLANYYQRFIKDYAFVPLLSNLLLKNGFKWGKPESKAFNDLKNKFMHAPILGILDFEDTLATS</sequence>
<protein>
    <recommendedName>
        <fullName evidence="3">Mitochondrial protein</fullName>
    </recommendedName>
</protein>
<dbReference type="PANTHER" id="PTHR33064">
    <property type="entry name" value="POL PROTEIN"/>
    <property type="match status" value="1"/>
</dbReference>
<dbReference type="Gene3D" id="3.10.10.10">
    <property type="entry name" value="HIV Type 1 Reverse Transcriptase, subunit A, domain 1"/>
    <property type="match status" value="1"/>
</dbReference>
<comment type="caution">
    <text evidence="1">The sequence shown here is derived from an EMBL/GenBank/DDBJ whole genome shotgun (WGS) entry which is preliminary data.</text>
</comment>
<dbReference type="PANTHER" id="PTHR33064:SF37">
    <property type="entry name" value="RIBONUCLEASE H"/>
    <property type="match status" value="1"/>
</dbReference>
<evidence type="ECO:0008006" key="3">
    <source>
        <dbReference type="Google" id="ProtNLM"/>
    </source>
</evidence>
<dbReference type="InterPro" id="IPR051320">
    <property type="entry name" value="Viral_Replic_Matur_Polypro"/>
</dbReference>
<reference evidence="1" key="2">
    <citation type="submission" date="2022-01" db="EMBL/GenBank/DDBJ databases">
        <authorList>
            <person name="Yamashiro T."/>
            <person name="Shiraishi A."/>
            <person name="Satake H."/>
            <person name="Nakayama K."/>
        </authorList>
    </citation>
    <scope>NUCLEOTIDE SEQUENCE</scope>
</reference>
<organism evidence="1 2">
    <name type="scientific">Tanacetum coccineum</name>
    <dbReference type="NCBI Taxonomy" id="301880"/>
    <lineage>
        <taxon>Eukaryota</taxon>
        <taxon>Viridiplantae</taxon>
        <taxon>Streptophyta</taxon>
        <taxon>Embryophyta</taxon>
        <taxon>Tracheophyta</taxon>
        <taxon>Spermatophyta</taxon>
        <taxon>Magnoliopsida</taxon>
        <taxon>eudicotyledons</taxon>
        <taxon>Gunneridae</taxon>
        <taxon>Pentapetalae</taxon>
        <taxon>asterids</taxon>
        <taxon>campanulids</taxon>
        <taxon>Asterales</taxon>
        <taxon>Asteraceae</taxon>
        <taxon>Asteroideae</taxon>
        <taxon>Anthemideae</taxon>
        <taxon>Anthemidinae</taxon>
        <taxon>Tanacetum</taxon>
    </lineage>
</organism>
<reference evidence="1" key="1">
    <citation type="journal article" date="2022" name="Int. J. Mol. Sci.">
        <title>Draft Genome of Tanacetum Coccineum: Genomic Comparison of Closely Related Tanacetum-Family Plants.</title>
        <authorList>
            <person name="Yamashiro T."/>
            <person name="Shiraishi A."/>
            <person name="Nakayama K."/>
            <person name="Satake H."/>
        </authorList>
    </citation>
    <scope>NUCLEOTIDE SEQUENCE</scope>
</reference>
<dbReference type="Gene3D" id="3.30.70.270">
    <property type="match status" value="2"/>
</dbReference>
<accession>A0ABQ5B2C1</accession>
<keyword evidence="2" id="KW-1185">Reference proteome</keyword>
<dbReference type="InterPro" id="IPR043502">
    <property type="entry name" value="DNA/RNA_pol_sf"/>
</dbReference>
<dbReference type="Proteomes" id="UP001151760">
    <property type="component" value="Unassembled WGS sequence"/>
</dbReference>
<dbReference type="EMBL" id="BQNB010012846">
    <property type="protein sequence ID" value="GJT08633.1"/>
    <property type="molecule type" value="Genomic_DNA"/>
</dbReference>
<evidence type="ECO:0000313" key="1">
    <source>
        <dbReference type="EMBL" id="GJT08633.1"/>
    </source>
</evidence>
<proteinExistence type="predicted"/>
<dbReference type="InterPro" id="IPR043128">
    <property type="entry name" value="Rev_trsase/Diguanyl_cyclase"/>
</dbReference>
<name>A0ABQ5B2C1_9ASTR</name>
<evidence type="ECO:0000313" key="2">
    <source>
        <dbReference type="Proteomes" id="UP001151760"/>
    </source>
</evidence>
<dbReference type="SUPFAM" id="SSF56672">
    <property type="entry name" value="DNA/RNA polymerases"/>
    <property type="match status" value="1"/>
</dbReference>
<gene>
    <name evidence="1" type="ORF">Tco_0843095</name>
</gene>